<evidence type="ECO:0000313" key="2">
    <source>
        <dbReference type="Proteomes" id="UP000033121"/>
    </source>
</evidence>
<evidence type="ECO:0000313" key="1">
    <source>
        <dbReference type="EMBL" id="GAO42982.1"/>
    </source>
</evidence>
<proteinExistence type="predicted"/>
<accession>A0A0E9MZ27</accession>
<protein>
    <submittedName>
        <fullName evidence="1">Uncharacterized protein</fullName>
    </submittedName>
</protein>
<dbReference type="EMBL" id="BBWV01000002">
    <property type="protein sequence ID" value="GAO42982.1"/>
    <property type="molecule type" value="Genomic_DNA"/>
</dbReference>
<keyword evidence="2" id="KW-1185">Reference proteome</keyword>
<dbReference type="STRING" id="1220578.FPE01S_02_00870"/>
<dbReference type="Proteomes" id="UP000033121">
    <property type="component" value="Unassembled WGS sequence"/>
</dbReference>
<comment type="caution">
    <text evidence="1">The sequence shown here is derived from an EMBL/GenBank/DDBJ whole genome shotgun (WGS) entry which is preliminary data.</text>
</comment>
<dbReference type="OrthoDB" id="1151160at2"/>
<reference evidence="1 2" key="1">
    <citation type="submission" date="2015-04" db="EMBL/GenBank/DDBJ databases">
        <title>Whole genome shotgun sequence of Flavihumibacter petaseus NBRC 106054.</title>
        <authorList>
            <person name="Miyazawa S."/>
            <person name="Hosoyama A."/>
            <person name="Hashimoto M."/>
            <person name="Noguchi M."/>
            <person name="Tsuchikane K."/>
            <person name="Ohji S."/>
            <person name="Yamazoe A."/>
            <person name="Ichikawa N."/>
            <person name="Kimura A."/>
            <person name="Fujita N."/>
        </authorList>
    </citation>
    <scope>NUCLEOTIDE SEQUENCE [LARGE SCALE GENOMIC DNA]</scope>
    <source>
        <strain evidence="1 2">NBRC 106054</strain>
    </source>
</reference>
<sequence length="200" mass="21916">MKKLYTGMLLAATTLFAVEAGAQKIKLEEGDLSALKGVKEINIEFDYSNMKVGKVSEADYVSKKKADYNKKEAGKGDTWEKAWLDDRETRYQPNFIQTFNQFSGMTGGPLASAKYTIIVKTTFTEPGYQIVMTSKSANINLEAIVVETADKSKVIGKISVEKSPGGGAFLDNDFDTGQRISEAYKNAGMSLGGFIRSKTM</sequence>
<organism evidence="1 2">
    <name type="scientific">Flavihumibacter petaseus NBRC 106054</name>
    <dbReference type="NCBI Taxonomy" id="1220578"/>
    <lineage>
        <taxon>Bacteria</taxon>
        <taxon>Pseudomonadati</taxon>
        <taxon>Bacteroidota</taxon>
        <taxon>Chitinophagia</taxon>
        <taxon>Chitinophagales</taxon>
        <taxon>Chitinophagaceae</taxon>
        <taxon>Flavihumibacter</taxon>
    </lineage>
</organism>
<name>A0A0E9MZ27_9BACT</name>
<gene>
    <name evidence="1" type="ORF">FPE01S_02_00870</name>
</gene>
<dbReference type="AlphaFoldDB" id="A0A0E9MZ27"/>
<dbReference type="RefSeq" id="WP_046368937.1">
    <property type="nucleotide sequence ID" value="NZ_BBWV01000002.1"/>
</dbReference>